<keyword evidence="2" id="KW-1185">Reference proteome</keyword>
<reference evidence="3" key="2">
    <citation type="submission" date="2025-08" db="UniProtKB">
        <authorList>
            <consortium name="RefSeq"/>
        </authorList>
    </citation>
    <scope>IDENTIFICATION</scope>
    <source>
        <tissue evidence="3">Leaves</tissue>
    </source>
</reference>
<keyword evidence="3" id="KW-0371">Homeobox</keyword>
<evidence type="ECO:0000259" key="1">
    <source>
        <dbReference type="Pfam" id="PF16719"/>
    </source>
</evidence>
<dbReference type="GO" id="GO:0003677">
    <property type="term" value="F:DNA binding"/>
    <property type="evidence" value="ECO:0007669"/>
    <property type="project" value="UniProtKB-KW"/>
</dbReference>
<keyword evidence="3" id="KW-0238">DNA-binding</keyword>
<organism evidence="2 3">
    <name type="scientific">Coffea arabica</name>
    <name type="common">Arabian coffee</name>
    <dbReference type="NCBI Taxonomy" id="13443"/>
    <lineage>
        <taxon>Eukaryota</taxon>
        <taxon>Viridiplantae</taxon>
        <taxon>Streptophyta</taxon>
        <taxon>Embryophyta</taxon>
        <taxon>Tracheophyta</taxon>
        <taxon>Spermatophyta</taxon>
        <taxon>Magnoliopsida</taxon>
        <taxon>eudicotyledons</taxon>
        <taxon>Gunneridae</taxon>
        <taxon>Pentapetalae</taxon>
        <taxon>asterids</taxon>
        <taxon>lamiids</taxon>
        <taxon>Gentianales</taxon>
        <taxon>Rubiaceae</taxon>
        <taxon>Ixoroideae</taxon>
        <taxon>Gardenieae complex</taxon>
        <taxon>Bertiereae - Coffeeae clade</taxon>
        <taxon>Coffeeae</taxon>
        <taxon>Coffea</taxon>
    </lineage>
</organism>
<gene>
    <name evidence="3" type="primary">LOC113741445</name>
</gene>
<feature type="domain" description="SAWADEE" evidence="1">
    <location>
        <begin position="225"/>
        <end position="352"/>
    </location>
</feature>
<dbReference type="PANTHER" id="PTHR33827">
    <property type="entry name" value="PROTEIN SAWADEE HOMEODOMAIN HOMOLOG 2"/>
    <property type="match status" value="1"/>
</dbReference>
<dbReference type="InterPro" id="IPR032001">
    <property type="entry name" value="SAWADEE_dom"/>
</dbReference>
<sequence length="357" mass="40965">MEAFTRGVYLLHLQNLVATLTVLLRVKGSEQKYSNKSLVPFGPFPSTLRLTPFYFASLVTFFFFGVKFHSPFSERSWSEFMDDRLNSVEMENAFDPEFTLAEIVEMEILYKEMGGKSLNQQFYQELATKFSTSVHRCGKSSIGCEQVQSWFGDLEKELEAKVSSFRRKVEKSVGPTKLAMNKSEVQKPSFVKSEEIDASMPAEVPNFADENSQKPKGVSVAELSELVFEARSSKDLAWYDVASFLNYRVTSTGELEVRVRYVGYDKDQDEWLNVKRSVRERSIPLEPSECDRVKVGDLVLCFRENEDDAVYCDARVVDIQRIAHDSDCCCCIFLVRYDLDFFEDQVQLKKLCCRPAT</sequence>
<dbReference type="RefSeq" id="XP_027124779.2">
    <property type="nucleotide sequence ID" value="XM_027268978.2"/>
</dbReference>
<protein>
    <submittedName>
        <fullName evidence="3">Protein SAWADEE HOMEODOMAIN HOMOLOG 1</fullName>
    </submittedName>
</protein>
<evidence type="ECO:0000313" key="3">
    <source>
        <dbReference type="RefSeq" id="XP_027124779.2"/>
    </source>
</evidence>
<dbReference type="Pfam" id="PF16719">
    <property type="entry name" value="SAWADEE"/>
    <property type="match status" value="1"/>
</dbReference>
<proteinExistence type="predicted"/>
<dbReference type="Gene3D" id="2.40.50.40">
    <property type="match status" value="1"/>
</dbReference>
<reference evidence="2" key="1">
    <citation type="journal article" date="2025" name="Foods">
        <title>Unveiling the Microbial Signatures of Arabica Coffee Cherries: Insights into Ripeness Specific Diversity, Functional Traits, and Implications for Quality and Safety.</title>
        <authorList>
            <consortium name="RefSeq"/>
            <person name="Tenea G.N."/>
            <person name="Cifuentes V."/>
            <person name="Reyes P."/>
            <person name="Cevallos-Vallejos M."/>
        </authorList>
    </citation>
    <scope>NUCLEOTIDE SEQUENCE [LARGE SCALE GENOMIC DNA]</scope>
</reference>
<dbReference type="OrthoDB" id="1885884at2759"/>
<accession>A0A6P6XBV3</accession>
<dbReference type="AlphaFoldDB" id="A0A6P6XBV3"/>
<dbReference type="GeneID" id="113741445"/>
<dbReference type="Gene3D" id="2.30.30.140">
    <property type="match status" value="1"/>
</dbReference>
<dbReference type="PANTHER" id="PTHR33827:SF2">
    <property type="entry name" value="PROTEIN SAWADEE HOMEODOMAIN HOMOLOG 1"/>
    <property type="match status" value="1"/>
</dbReference>
<dbReference type="Proteomes" id="UP001652660">
    <property type="component" value="Chromosome 4e"/>
</dbReference>
<evidence type="ECO:0000313" key="2">
    <source>
        <dbReference type="Proteomes" id="UP001652660"/>
    </source>
</evidence>
<name>A0A6P6XBV3_COFAR</name>
<dbReference type="InterPro" id="IPR039276">
    <property type="entry name" value="SHH1/2"/>
</dbReference>
<dbReference type="GO" id="GO:0003682">
    <property type="term" value="F:chromatin binding"/>
    <property type="evidence" value="ECO:0007669"/>
    <property type="project" value="InterPro"/>
</dbReference>